<keyword evidence="3 10" id="KW-0436">Ligase</keyword>
<dbReference type="InterPro" id="IPR013815">
    <property type="entry name" value="ATP_grasp_subdomain_1"/>
</dbReference>
<dbReference type="PANTHER" id="PTHR21621:SF4">
    <property type="entry name" value="GLUTATHIONE SYNTHETASE"/>
    <property type="match status" value="1"/>
</dbReference>
<dbReference type="HAMAP" id="MF_00162">
    <property type="entry name" value="GSH_S"/>
    <property type="match status" value="1"/>
</dbReference>
<dbReference type="SUPFAM" id="SSF52440">
    <property type="entry name" value="PreATP-grasp domain"/>
    <property type="match status" value="1"/>
</dbReference>
<dbReference type="GO" id="GO:0004363">
    <property type="term" value="F:glutathione synthase activity"/>
    <property type="evidence" value="ECO:0007669"/>
    <property type="project" value="UniProtKB-UniRule"/>
</dbReference>
<organism evidence="12 13">
    <name type="scientific">Geothermobacter hydrogeniphilus</name>
    <dbReference type="NCBI Taxonomy" id="1969733"/>
    <lineage>
        <taxon>Bacteria</taxon>
        <taxon>Pseudomonadati</taxon>
        <taxon>Thermodesulfobacteriota</taxon>
        <taxon>Desulfuromonadia</taxon>
        <taxon>Desulfuromonadales</taxon>
        <taxon>Geothermobacteraceae</taxon>
        <taxon>Geothermobacter</taxon>
    </lineage>
</organism>
<evidence type="ECO:0000256" key="10">
    <source>
        <dbReference type="HAMAP-Rule" id="MF_00162"/>
    </source>
</evidence>
<comment type="cofactor">
    <cofactor evidence="1">
        <name>Mn(2+)</name>
        <dbReference type="ChEBI" id="CHEBI:29035"/>
    </cofactor>
</comment>
<keyword evidence="7 10" id="KW-0067">ATP-binding</keyword>
<dbReference type="EC" id="6.3.2.3" evidence="10"/>
<evidence type="ECO:0000256" key="2">
    <source>
        <dbReference type="ARBA" id="ARBA00001946"/>
    </source>
</evidence>
<evidence type="ECO:0000256" key="7">
    <source>
        <dbReference type="ARBA" id="ARBA00022840"/>
    </source>
</evidence>
<dbReference type="SUPFAM" id="SSF56059">
    <property type="entry name" value="Glutathione synthetase ATP-binding domain-like"/>
    <property type="match status" value="1"/>
</dbReference>
<evidence type="ECO:0000256" key="4">
    <source>
        <dbReference type="ARBA" id="ARBA00022684"/>
    </source>
</evidence>
<dbReference type="PANTHER" id="PTHR21621">
    <property type="entry name" value="RIBOSOMAL PROTEIN S6 MODIFICATION PROTEIN"/>
    <property type="match status" value="1"/>
</dbReference>
<keyword evidence="9" id="KW-0464">Manganese</keyword>
<evidence type="ECO:0000259" key="11">
    <source>
        <dbReference type="PROSITE" id="PS50975"/>
    </source>
</evidence>
<evidence type="ECO:0000256" key="5">
    <source>
        <dbReference type="ARBA" id="ARBA00022723"/>
    </source>
</evidence>
<comment type="similarity">
    <text evidence="10">Belongs to the prokaryotic GSH synthase family.</text>
</comment>
<dbReference type="PROSITE" id="PS50975">
    <property type="entry name" value="ATP_GRASP"/>
    <property type="match status" value="1"/>
</dbReference>
<dbReference type="EMBL" id="NAAD01000007">
    <property type="protein sequence ID" value="ORJ60632.1"/>
    <property type="molecule type" value="Genomic_DNA"/>
</dbReference>
<dbReference type="OrthoDB" id="9785415at2"/>
<dbReference type="InterPro" id="IPR004215">
    <property type="entry name" value="GSHS_N"/>
</dbReference>
<feature type="domain" description="ATP-grasp" evidence="11">
    <location>
        <begin position="129"/>
        <end position="321"/>
    </location>
</feature>
<sequence length="329" mass="37687">MRIAFLRGALGHIDPDTETSLLLMYECYRRGHQVFFLQPHDLYIRDNAVVGRMKEIVAEEGLALREYWRAAIDCVDREQLIFEEVAELDALFLRKNPPLLHEVMELLSSVEDRILILNSLAGQMLGNSKLYTLNFPDIIPETHVSRDPARLRKVIDDFGGTMVMKPLNSFGGQGVIKVNARDPENLNSLLNFYVRIYEPYNRREPVMVQEYLDAVRTEGDVRIMLLNGEILGAMRRMPHGTDFRANIRAGGHEFAHQPTEAERHICDVIRPKLIRDGLYLVGIDIIGGKLVEINCVSPGGIPRINRFDNVHLEQKVIDFVENRCRRRTG</sequence>
<keyword evidence="4 10" id="KW-0317">Glutathione biosynthesis</keyword>
<protein>
    <recommendedName>
        <fullName evidence="10">Glutathione synthetase</fullName>
        <ecNumber evidence="10">6.3.2.3</ecNumber>
    </recommendedName>
    <alternativeName>
        <fullName evidence="10">GSH synthetase</fullName>
        <shortName evidence="10">GSH-S</shortName>
        <shortName evidence="10">GSHase</shortName>
    </alternativeName>
    <alternativeName>
        <fullName evidence="10">Glutathione synthase</fullName>
    </alternativeName>
</protein>
<evidence type="ECO:0000313" key="12">
    <source>
        <dbReference type="EMBL" id="ORJ60632.1"/>
    </source>
</evidence>
<evidence type="ECO:0000256" key="3">
    <source>
        <dbReference type="ARBA" id="ARBA00022598"/>
    </source>
</evidence>
<dbReference type="InterPro" id="IPR016185">
    <property type="entry name" value="PreATP-grasp_dom_sf"/>
</dbReference>
<dbReference type="Pfam" id="PF02951">
    <property type="entry name" value="GSH-S_N"/>
    <property type="match status" value="1"/>
</dbReference>
<name>A0A1X0Y6B3_9BACT</name>
<keyword evidence="8" id="KW-0460">Magnesium</keyword>
<evidence type="ECO:0000256" key="1">
    <source>
        <dbReference type="ARBA" id="ARBA00001936"/>
    </source>
</evidence>
<dbReference type="RefSeq" id="WP_085010114.1">
    <property type="nucleotide sequence ID" value="NZ_NAAD01000007.1"/>
</dbReference>
<dbReference type="InterPro" id="IPR006284">
    <property type="entry name" value="Glut_synth_pro"/>
</dbReference>
<comment type="catalytic activity">
    <reaction evidence="10">
        <text>gamma-L-glutamyl-L-cysteine + glycine + ATP = glutathione + ADP + phosphate + H(+)</text>
        <dbReference type="Rhea" id="RHEA:13557"/>
        <dbReference type="ChEBI" id="CHEBI:15378"/>
        <dbReference type="ChEBI" id="CHEBI:30616"/>
        <dbReference type="ChEBI" id="CHEBI:43474"/>
        <dbReference type="ChEBI" id="CHEBI:57305"/>
        <dbReference type="ChEBI" id="CHEBI:57925"/>
        <dbReference type="ChEBI" id="CHEBI:58173"/>
        <dbReference type="ChEBI" id="CHEBI:456216"/>
        <dbReference type="EC" id="6.3.2.3"/>
    </reaction>
</comment>
<keyword evidence="13" id="KW-1185">Reference proteome</keyword>
<accession>A0A1X0Y6B3</accession>
<dbReference type="InterPro" id="IPR011761">
    <property type="entry name" value="ATP-grasp"/>
</dbReference>
<reference evidence="12 13" key="1">
    <citation type="submission" date="2017-03" db="EMBL/GenBank/DDBJ databases">
        <title>Genome sequence of Geothermobacter sp. EPR-M, Deep-Sea Iron Reducer.</title>
        <authorList>
            <person name="Tully B."/>
            <person name="Savalia P."/>
            <person name="Abuyen K."/>
            <person name="Baughan C."/>
            <person name="Romero E."/>
            <person name="Ronkowski C."/>
            <person name="Torres B."/>
            <person name="Tremblay J."/>
            <person name="Trujillo A."/>
            <person name="Tyler M."/>
            <person name="Perez-Rodriguez I."/>
            <person name="Amend J."/>
        </authorList>
    </citation>
    <scope>NUCLEOTIDE SEQUENCE [LARGE SCALE GENOMIC DNA]</scope>
    <source>
        <strain evidence="12 13">EPR-M</strain>
    </source>
</reference>
<gene>
    <name evidence="10" type="primary">gshB</name>
    <name evidence="12" type="ORF">B5V00_07300</name>
</gene>
<dbReference type="Gene3D" id="3.30.470.20">
    <property type="entry name" value="ATP-grasp fold, B domain"/>
    <property type="match status" value="1"/>
</dbReference>
<dbReference type="GO" id="GO:0005524">
    <property type="term" value="F:ATP binding"/>
    <property type="evidence" value="ECO:0007669"/>
    <property type="project" value="UniProtKB-UniRule"/>
</dbReference>
<dbReference type="Gene3D" id="3.40.50.20">
    <property type="match status" value="1"/>
</dbReference>
<comment type="cofactor">
    <cofactor evidence="2">
        <name>Mg(2+)</name>
        <dbReference type="ChEBI" id="CHEBI:18420"/>
    </cofactor>
</comment>
<dbReference type="STRING" id="1969733.B5V00_07300"/>
<proteinExistence type="inferred from homology"/>
<evidence type="ECO:0000256" key="9">
    <source>
        <dbReference type="ARBA" id="ARBA00023211"/>
    </source>
</evidence>
<keyword evidence="5" id="KW-0479">Metal-binding</keyword>
<dbReference type="Pfam" id="PF02955">
    <property type="entry name" value="GSH-S_ATP"/>
    <property type="match status" value="1"/>
</dbReference>
<dbReference type="Proteomes" id="UP000193136">
    <property type="component" value="Unassembled WGS sequence"/>
</dbReference>
<evidence type="ECO:0000256" key="8">
    <source>
        <dbReference type="ARBA" id="ARBA00022842"/>
    </source>
</evidence>
<dbReference type="GO" id="GO:0046872">
    <property type="term" value="F:metal ion binding"/>
    <property type="evidence" value="ECO:0007669"/>
    <property type="project" value="UniProtKB-KW"/>
</dbReference>
<dbReference type="AlphaFoldDB" id="A0A1X0Y6B3"/>
<comment type="pathway">
    <text evidence="10">Sulfur metabolism; glutathione biosynthesis; glutathione from L-cysteine and L-glutamate: step 2/2.</text>
</comment>
<comment type="caution">
    <text evidence="12">The sequence shown here is derived from an EMBL/GenBank/DDBJ whole genome shotgun (WGS) entry which is preliminary data.</text>
</comment>
<keyword evidence="6 10" id="KW-0547">Nucleotide-binding</keyword>
<dbReference type="InterPro" id="IPR004218">
    <property type="entry name" value="GSHS_ATP-bd"/>
</dbReference>
<evidence type="ECO:0000313" key="13">
    <source>
        <dbReference type="Proteomes" id="UP000193136"/>
    </source>
</evidence>
<evidence type="ECO:0000256" key="6">
    <source>
        <dbReference type="ARBA" id="ARBA00022741"/>
    </source>
</evidence>
<dbReference type="GO" id="GO:0005737">
    <property type="term" value="C:cytoplasm"/>
    <property type="evidence" value="ECO:0007669"/>
    <property type="project" value="TreeGrafter"/>
</dbReference>
<dbReference type="UniPathway" id="UPA00142">
    <property type="reaction ID" value="UER00210"/>
</dbReference>
<dbReference type="Gene3D" id="3.30.1490.20">
    <property type="entry name" value="ATP-grasp fold, A domain"/>
    <property type="match status" value="1"/>
</dbReference>